<keyword evidence="8" id="KW-0732">Signal</keyword>
<dbReference type="Pfam" id="PF01734">
    <property type="entry name" value="Patatin"/>
    <property type="match status" value="1"/>
</dbReference>
<reference evidence="10 11" key="1">
    <citation type="submission" date="2017-03" db="EMBL/GenBank/DDBJ databases">
        <title>Complete genome sequence of Candidatus 'Thiodictyon syntrophicum' sp. nov. strain Cad16T, a photolithoautotroph purple sulfur bacterium isolated from an alpine meromictic lake.</title>
        <authorList>
            <person name="Luedin S.M."/>
            <person name="Pothier J.F."/>
            <person name="Danza F."/>
            <person name="Storelli N."/>
            <person name="Wittwer M."/>
            <person name="Tonolla M."/>
        </authorList>
    </citation>
    <scope>NUCLEOTIDE SEQUENCE [LARGE SCALE GENOMIC DNA]</scope>
    <source>
        <strain evidence="10 11">Cad16T</strain>
    </source>
</reference>
<organism evidence="10 11">
    <name type="scientific">Candidatus Thiodictyon syntrophicum</name>
    <dbReference type="NCBI Taxonomy" id="1166950"/>
    <lineage>
        <taxon>Bacteria</taxon>
        <taxon>Pseudomonadati</taxon>
        <taxon>Pseudomonadota</taxon>
        <taxon>Gammaproteobacteria</taxon>
        <taxon>Chromatiales</taxon>
        <taxon>Chromatiaceae</taxon>
        <taxon>Thiodictyon</taxon>
    </lineage>
</organism>
<comment type="subcellular location">
    <subcellularLocation>
        <location evidence="1">Membrane</location>
    </subcellularLocation>
</comment>
<feature type="short sequence motif" description="GXGXXG" evidence="6">
    <location>
        <begin position="33"/>
        <end position="38"/>
    </location>
</feature>
<evidence type="ECO:0000256" key="3">
    <source>
        <dbReference type="ARBA" id="ARBA00022963"/>
    </source>
</evidence>
<evidence type="ECO:0000256" key="4">
    <source>
        <dbReference type="ARBA" id="ARBA00023098"/>
    </source>
</evidence>
<keyword evidence="3 6" id="KW-0442">Lipid degradation</keyword>
<dbReference type="SUPFAM" id="SSF52151">
    <property type="entry name" value="FabD/lysophospholipase-like"/>
    <property type="match status" value="1"/>
</dbReference>
<dbReference type="Pfam" id="PF01103">
    <property type="entry name" value="Omp85"/>
    <property type="match status" value="1"/>
</dbReference>
<evidence type="ECO:0000256" key="5">
    <source>
        <dbReference type="ARBA" id="ARBA00023136"/>
    </source>
</evidence>
<feature type="domain" description="PNPLA" evidence="9">
    <location>
        <begin position="29"/>
        <end position="221"/>
    </location>
</feature>
<dbReference type="PANTHER" id="PTHR14226">
    <property type="entry name" value="NEUROPATHY TARGET ESTERASE/SWISS CHEESE D.MELANOGASTER"/>
    <property type="match status" value="1"/>
</dbReference>
<keyword evidence="2 6" id="KW-0378">Hydrolase</keyword>
<dbReference type="Gene3D" id="2.40.160.50">
    <property type="entry name" value="membrane protein fhac: a member of the omp85/tpsb transporter family"/>
    <property type="match status" value="1"/>
</dbReference>
<sequence>MRRLLLLLLLCCVTLPGMARDLAHPRIGLVLSGGGARGAAHVGVLKVLEELHIPISAVAGTSMGALVGGVYAGGMAPAEMQRRLTGVNWAELLLDDPPRQEWPIRRKQRDVQTPVDLSFGVRQGKLRLPGGALAGQQVEVFFSDLVKGVEARRGFDDLPIPFRAVATNLENGAMKVFAAGPLPEVMRASMSVPGVFAPVEIDDHLYVDGGLVRNLPVDVARRMGVDIVIAVNLGGSYLPRDQLHSVVGVMAQMLAILTEQNVERSLKELRPHRDILIAPDLGTIGAADFTRVAEAIRAGEQAARAVAPRLRHLGLSPADYAAWRARRSLPATDEAPVAQVEIRGLERVAPALFAPLAAHQQGHPLERERLKADLRTLYARSDFTNLNYDLDPLGSANRLVIRAHEKPWGPGYFSFGLGLSSDFKGDERFGLRGTYRRTWVNPLGAEWLTSAQFGNVMGLYTEFFQPFAVDRSTFVVPSLGLGSTPLGVFRDGTRIARYDVLRASAGLDVGATLFGGNAELRLGLALGTATPKRDTGEPILFEGTRNESGPRASLRYDTLDSPELPRQGNRVVLELRAPEPALGADLSYRRALGQWIGAYSIGDHTLVGRAEVGRGFGETMPYYDQFALGGFLHLSGYANDELRGNEVAFGALAYYRRLPTLTPSWARGVYLGGSLEVGSVTQTNPLLTPPGTRFGSSLFLGIDTLIGPAYLGLGMAGDGDGTGYLMIGFP</sequence>
<feature type="signal peptide" evidence="8">
    <location>
        <begin position="1"/>
        <end position="19"/>
    </location>
</feature>
<dbReference type="GO" id="GO:0016787">
    <property type="term" value="F:hydrolase activity"/>
    <property type="evidence" value="ECO:0007669"/>
    <property type="project" value="UniProtKB-UniRule"/>
</dbReference>
<keyword evidence="4 6" id="KW-0443">Lipid metabolism</keyword>
<name>A0A2K8U918_9GAMM</name>
<dbReference type="InterPro" id="IPR050301">
    <property type="entry name" value="NTE"/>
</dbReference>
<evidence type="ECO:0000256" key="6">
    <source>
        <dbReference type="PROSITE-ProRule" id="PRU01161"/>
    </source>
</evidence>
<dbReference type="PROSITE" id="PS51635">
    <property type="entry name" value="PNPLA"/>
    <property type="match status" value="1"/>
</dbReference>
<dbReference type="Proteomes" id="UP000232638">
    <property type="component" value="Chromosome"/>
</dbReference>
<dbReference type="AlphaFoldDB" id="A0A2K8U918"/>
<evidence type="ECO:0000313" key="11">
    <source>
        <dbReference type="Proteomes" id="UP000232638"/>
    </source>
</evidence>
<dbReference type="CDD" id="cd07205">
    <property type="entry name" value="Pat_PNPLA6_PNPLA7_NTE1_like"/>
    <property type="match status" value="1"/>
</dbReference>
<dbReference type="InterPro" id="IPR016035">
    <property type="entry name" value="Acyl_Trfase/lysoPLipase"/>
</dbReference>
<evidence type="ECO:0000256" key="8">
    <source>
        <dbReference type="SAM" id="SignalP"/>
    </source>
</evidence>
<feature type="short sequence motif" description="GXSXG" evidence="6">
    <location>
        <begin position="60"/>
        <end position="64"/>
    </location>
</feature>
<accession>A0A2K8U918</accession>
<feature type="active site" description="Nucleophile" evidence="6">
    <location>
        <position position="62"/>
    </location>
</feature>
<keyword evidence="5" id="KW-0472">Membrane</keyword>
<gene>
    <name evidence="10" type="ORF">THSYN_13710</name>
</gene>
<feature type="active site" description="Proton acceptor" evidence="6">
    <location>
        <position position="208"/>
    </location>
</feature>
<feature type="short sequence motif" description="DGA/G" evidence="6">
    <location>
        <begin position="208"/>
        <end position="210"/>
    </location>
</feature>
<dbReference type="InterPro" id="IPR002641">
    <property type="entry name" value="PNPLA_dom"/>
</dbReference>
<dbReference type="InterPro" id="IPR000184">
    <property type="entry name" value="Bac_surfAg_D15"/>
</dbReference>
<dbReference type="EMBL" id="CP020370">
    <property type="protein sequence ID" value="AUB81909.1"/>
    <property type="molecule type" value="Genomic_DNA"/>
</dbReference>
<feature type="chain" id="PRO_5014868820" evidence="8">
    <location>
        <begin position="20"/>
        <end position="730"/>
    </location>
</feature>
<evidence type="ECO:0000256" key="2">
    <source>
        <dbReference type="ARBA" id="ARBA00022801"/>
    </source>
</evidence>
<evidence type="ECO:0000313" key="10">
    <source>
        <dbReference type="EMBL" id="AUB81909.1"/>
    </source>
</evidence>
<dbReference type="OrthoDB" id="5290098at2"/>
<keyword evidence="11" id="KW-1185">Reference proteome</keyword>
<dbReference type="Gene3D" id="3.40.1090.10">
    <property type="entry name" value="Cytosolic phospholipase A2 catalytic domain"/>
    <property type="match status" value="2"/>
</dbReference>
<dbReference type="GO" id="GO:0019867">
    <property type="term" value="C:outer membrane"/>
    <property type="evidence" value="ECO:0007669"/>
    <property type="project" value="InterPro"/>
</dbReference>
<dbReference type="GO" id="GO:0016042">
    <property type="term" value="P:lipid catabolic process"/>
    <property type="evidence" value="ECO:0007669"/>
    <property type="project" value="UniProtKB-UniRule"/>
</dbReference>
<dbReference type="RefSeq" id="WP_100919662.1">
    <property type="nucleotide sequence ID" value="NZ_CP020370.1"/>
</dbReference>
<dbReference type="KEGG" id="tsy:THSYN_13710"/>
<evidence type="ECO:0000256" key="7">
    <source>
        <dbReference type="SAM" id="MobiDB-lite"/>
    </source>
</evidence>
<evidence type="ECO:0000259" key="9">
    <source>
        <dbReference type="PROSITE" id="PS51635"/>
    </source>
</evidence>
<protein>
    <submittedName>
        <fullName evidence="10">Patatin</fullName>
    </submittedName>
</protein>
<feature type="region of interest" description="Disordered" evidence="7">
    <location>
        <begin position="535"/>
        <end position="560"/>
    </location>
</feature>
<evidence type="ECO:0000256" key="1">
    <source>
        <dbReference type="ARBA" id="ARBA00004370"/>
    </source>
</evidence>
<proteinExistence type="predicted"/>
<dbReference type="PANTHER" id="PTHR14226:SF29">
    <property type="entry name" value="NEUROPATHY TARGET ESTERASE SWS"/>
    <property type="match status" value="1"/>
</dbReference>